<dbReference type="SUPFAM" id="SSF47336">
    <property type="entry name" value="ACP-like"/>
    <property type="match status" value="1"/>
</dbReference>
<dbReference type="Pfam" id="PF08659">
    <property type="entry name" value="KR"/>
    <property type="match status" value="1"/>
</dbReference>
<gene>
    <name evidence="5" type="ORF">GCM10011505_16860</name>
</gene>
<dbReference type="PANTHER" id="PTHR45527">
    <property type="entry name" value="NONRIBOSOMAL PEPTIDE SYNTHETASE"/>
    <property type="match status" value="1"/>
</dbReference>
<sequence length="2058" mass="212269">MTRDPAAQAPQAAREQTASLLDRLSSLTPAQRAALKQRLAGREGVAGTTTGGTAATLVAGGGLPEAGRRAPLSPAQSRFRFLMDGGQAADAYAMAAVLRIDGPLDAERLALAVGDVVAAQASLRTRIIDTPAGPVQEVLPVPAAALERITLDLSADADDDMIDAALSAAATEARCSPFDAATGPLSRLRLIRCRPGPHGSDPHRPDLHGPDLHGPDLHGLVVVLHHVIADGWSIGLCLAEIQDAYARRGAGLPPAPPPARQAFEEAERLVAARADGAAGTAAHHHRLSYWVDMLAGAPSRLALDGGTTGAGDSTDSVLPVRHIPLDIPPALATALTGLSRRVPGATLFTGLLAAFQATLARFTGMDDLTVAVAVANRNDPALDRTIGEFADVVVLRAALSDDSSANRLLIAARDAAIDAQAHDGITLAEIMDAIDQAHGADARPAIDAAFSFLNVPVPATARDGLTFRSLPVAGSRLDFALYLTVHDLPGGGLGGSLSHAPDQVPAALADAIAASIPRIAAALAADGDVVLSALPLAPVPFMPDLARPSSATDEAAVWRDWLARVLPLAAGDRLRIDLAPGLAGHAAALAHAQAAGTDVVAVAEDGSETTGTATVVIAADAAPVDRRPDGVARLLGLLLTDDGLPGHAWLLDDQGLRILDTPARLIPVAGGPDGRLTALPVGAPGQLAVVEAAGRLHPAGSRGRRLACGRIRPLPDMAGRLPRHGLRIGPDEVAAAIRCRPDIADLAVAIRTDLAGQPLMLAWVAITIAAIDPLRVDEDIRAALPAGLRPDLVVPVAAIPRDSTGRPDLRLLNRIALPAAPAIDGEAALLFIDIPAAGPGRRHLSDLPGHRPMRRADAEAPVTDAPADDTDWLVPGNPPPPAFADGGPLVLPEDAPTTLDSALVATAARYPARGILHDDGTGEPRLQRYDALLAAARRRLGALQAAGLGAGDRAVLVFADLALHLETLWACILGGIQPVTVAVPQAADDAVLAKLVNTHTHLSTAHRRPAVLTSADIATRLASLTAEACMAALPLLAIDRLAGTGDGRRHVPTPDDVAIIQLSSGSTGTPKCIPITHRGVIAHIRGQVAAFGHGSDDVSMNWLPLDHVVPMLTCHLKDTVLGRMQIQAPTAAVLADPLLWLDLIERHRVTLAWAPNFAFKLVSAGIVGSDRQRDLSSIRWFINAGEQVTAPVVDGFLRALAPHGLRPGAVRNEFGMAELCTVMTGGVDATDPDAVHLVAKSSLAGRLRRAGGPGPGVTAFVDAGWPIPGVAIRIADADGGTCPEGVIGRFQARGAVTTPGYIDNPAANATAFADAGWFDTGDLGFIARGRLVLTGREKEVIVVRGVNHHAHEIEDIAGTVPGIAATFVAATAVDRPEIGTEGVAIFYVPEGDADGDADDAPARAAEIRALTTRLARSLGLTPAAVVPLDRAAFPKTTSGKIQRTALRRQLESGAFDARLKRIDEALGAARSLPDVMLEPVMVPAAPLSAPSALAVSAPSVVEDRLPAGLELAAAIHRRQAVLAGLAAAGADGELVSVTIAGDVTAAAADAFTAAALAEYQDADGRAWRLRRIGVDPATPEALIRAEIDHGIGDVTITATGDRLMPALRPAPDRSAPDLSADGPVIRPGGHYLITGGLGGIGQALARHLIDRGAGALLIIGRRVPADPAVAAACADLGRSGATIRYAAIDLGAASAAPALMMVRDDAEAAACRPLDGIFHLAGRYREAPATDETAASVIDLATVKLAGFQQLHDLLAGRPDSMLVGFSSVVAHLPAASTAAYAAANAGMEALASRLRTTNNGHGPRILTIAWSQWNGPGMGQSVTGAAGLARARGLLPVVPEDGMMALEVTIAAGLTRAVIGIDRSHPFIRPRVIDPAAGHARTEAVLLVADDAIAPAALVQATDRFGTRLRPRVVRIARLPRGADGRLDPAAAADLARNRQIAAAVAPRTATEHLLARIWSALLPAPVTSIDADFFAQGGHSLLAARIVARITEAMADQPGADGQRARLTLAPAVIFDAPTIRALAARIDALRAAHDLADIDARSSADADDDFEEGAL</sequence>
<dbReference type="Pfam" id="PF00501">
    <property type="entry name" value="AMP-binding"/>
    <property type="match status" value="1"/>
</dbReference>
<feature type="region of interest" description="Disordered" evidence="3">
    <location>
        <begin position="39"/>
        <end position="70"/>
    </location>
</feature>
<dbReference type="Gene3D" id="1.10.1200.10">
    <property type="entry name" value="ACP-like"/>
    <property type="match status" value="1"/>
</dbReference>
<dbReference type="InterPro" id="IPR001242">
    <property type="entry name" value="Condensation_dom"/>
</dbReference>
<dbReference type="PROSITE" id="PS00455">
    <property type="entry name" value="AMP_BINDING"/>
    <property type="match status" value="1"/>
</dbReference>
<dbReference type="InterPro" id="IPR045851">
    <property type="entry name" value="AMP-bd_C_sf"/>
</dbReference>
<dbReference type="SMART" id="SM00822">
    <property type="entry name" value="PKS_KR"/>
    <property type="match status" value="1"/>
</dbReference>
<accession>A0ABQ1IFR0</accession>
<dbReference type="SUPFAM" id="SSF56801">
    <property type="entry name" value="Acetyl-CoA synthetase-like"/>
    <property type="match status" value="2"/>
</dbReference>
<feature type="compositionally biased region" description="Low complexity" evidence="3">
    <location>
        <begin position="45"/>
        <end position="58"/>
    </location>
</feature>
<protein>
    <recommendedName>
        <fullName evidence="4">Carrier domain-containing protein</fullName>
    </recommendedName>
</protein>
<dbReference type="Proteomes" id="UP000603352">
    <property type="component" value="Unassembled WGS sequence"/>
</dbReference>
<comment type="caution">
    <text evidence="5">The sequence shown here is derived from an EMBL/GenBank/DDBJ whole genome shotgun (WGS) entry which is preliminary data.</text>
</comment>
<dbReference type="InterPro" id="IPR013968">
    <property type="entry name" value="PKS_KR"/>
</dbReference>
<dbReference type="SMART" id="SM00823">
    <property type="entry name" value="PKS_PP"/>
    <property type="match status" value="1"/>
</dbReference>
<keyword evidence="2" id="KW-0597">Phosphoprotein</keyword>
<dbReference type="PROSITE" id="PS50075">
    <property type="entry name" value="CARRIER"/>
    <property type="match status" value="1"/>
</dbReference>
<feature type="domain" description="Carrier" evidence="4">
    <location>
        <begin position="1947"/>
        <end position="2033"/>
    </location>
</feature>
<dbReference type="Gene3D" id="3.40.50.720">
    <property type="entry name" value="NAD(P)-binding Rossmann-like Domain"/>
    <property type="match status" value="1"/>
</dbReference>
<evidence type="ECO:0000256" key="1">
    <source>
        <dbReference type="ARBA" id="ARBA00022450"/>
    </source>
</evidence>
<dbReference type="Gene3D" id="3.30.559.10">
    <property type="entry name" value="Chloramphenicol acetyltransferase-like domain"/>
    <property type="match status" value="1"/>
</dbReference>
<dbReference type="RefSeq" id="WP_188576729.1">
    <property type="nucleotide sequence ID" value="NZ_BMDZ01000014.1"/>
</dbReference>
<organism evidence="5 6">
    <name type="scientific">Tistrella bauzanensis</name>
    <dbReference type="NCBI Taxonomy" id="657419"/>
    <lineage>
        <taxon>Bacteria</taxon>
        <taxon>Pseudomonadati</taxon>
        <taxon>Pseudomonadota</taxon>
        <taxon>Alphaproteobacteria</taxon>
        <taxon>Geminicoccales</taxon>
        <taxon>Geminicoccaceae</taxon>
        <taxon>Tistrella</taxon>
    </lineage>
</organism>
<dbReference type="PANTHER" id="PTHR45527:SF1">
    <property type="entry name" value="FATTY ACID SYNTHASE"/>
    <property type="match status" value="1"/>
</dbReference>
<evidence type="ECO:0000259" key="4">
    <source>
        <dbReference type="PROSITE" id="PS50075"/>
    </source>
</evidence>
<keyword evidence="1" id="KW-0596">Phosphopantetheine</keyword>
<dbReference type="InterPro" id="IPR036736">
    <property type="entry name" value="ACP-like_sf"/>
</dbReference>
<dbReference type="InterPro" id="IPR036291">
    <property type="entry name" value="NAD(P)-bd_dom_sf"/>
</dbReference>
<dbReference type="Gene3D" id="3.40.50.12780">
    <property type="entry name" value="N-terminal domain of ligase-like"/>
    <property type="match status" value="1"/>
</dbReference>
<dbReference type="Pfam" id="PF00668">
    <property type="entry name" value="Condensation"/>
    <property type="match status" value="2"/>
</dbReference>
<dbReference type="SUPFAM" id="SSF51735">
    <property type="entry name" value="NAD(P)-binding Rossmann-fold domains"/>
    <property type="match status" value="1"/>
</dbReference>
<dbReference type="InterPro" id="IPR009081">
    <property type="entry name" value="PP-bd_ACP"/>
</dbReference>
<keyword evidence="6" id="KW-1185">Reference proteome</keyword>
<dbReference type="EMBL" id="BMDZ01000014">
    <property type="protein sequence ID" value="GGB36025.1"/>
    <property type="molecule type" value="Genomic_DNA"/>
</dbReference>
<name>A0ABQ1IFR0_9PROT</name>
<evidence type="ECO:0000313" key="6">
    <source>
        <dbReference type="Proteomes" id="UP000603352"/>
    </source>
</evidence>
<evidence type="ECO:0000256" key="2">
    <source>
        <dbReference type="ARBA" id="ARBA00022553"/>
    </source>
</evidence>
<evidence type="ECO:0000256" key="3">
    <source>
        <dbReference type="SAM" id="MobiDB-lite"/>
    </source>
</evidence>
<dbReference type="InterPro" id="IPR020806">
    <property type="entry name" value="PKS_PP-bd"/>
</dbReference>
<dbReference type="InterPro" id="IPR057326">
    <property type="entry name" value="KR_dom"/>
</dbReference>
<dbReference type="Gene3D" id="3.30.559.30">
    <property type="entry name" value="Nonribosomal peptide synthetase, condensation domain"/>
    <property type="match status" value="1"/>
</dbReference>
<proteinExistence type="predicted"/>
<reference evidence="6" key="1">
    <citation type="journal article" date="2019" name="Int. J. Syst. Evol. Microbiol.">
        <title>The Global Catalogue of Microorganisms (GCM) 10K type strain sequencing project: providing services to taxonomists for standard genome sequencing and annotation.</title>
        <authorList>
            <consortium name="The Broad Institute Genomics Platform"/>
            <consortium name="The Broad Institute Genome Sequencing Center for Infectious Disease"/>
            <person name="Wu L."/>
            <person name="Ma J."/>
        </authorList>
    </citation>
    <scope>NUCLEOTIDE SEQUENCE [LARGE SCALE GENOMIC DNA]</scope>
    <source>
        <strain evidence="6">CGMCC 1.10188</strain>
    </source>
</reference>
<dbReference type="InterPro" id="IPR042099">
    <property type="entry name" value="ANL_N_sf"/>
</dbReference>
<dbReference type="SUPFAM" id="SSF52777">
    <property type="entry name" value="CoA-dependent acyltransferases"/>
    <property type="match status" value="2"/>
</dbReference>
<dbReference type="InterPro" id="IPR023213">
    <property type="entry name" value="CAT-like_dom_sf"/>
</dbReference>
<evidence type="ECO:0000313" key="5">
    <source>
        <dbReference type="EMBL" id="GGB36025.1"/>
    </source>
</evidence>
<dbReference type="Pfam" id="PF00550">
    <property type="entry name" value="PP-binding"/>
    <property type="match status" value="1"/>
</dbReference>
<dbReference type="InterPro" id="IPR000873">
    <property type="entry name" value="AMP-dep_synth/lig_dom"/>
</dbReference>
<dbReference type="InterPro" id="IPR020845">
    <property type="entry name" value="AMP-binding_CS"/>
</dbReference>
<dbReference type="Gene3D" id="3.30.300.30">
    <property type="match status" value="2"/>
</dbReference>